<sequence>MKYTENEFILKTVTEDLLKNVLKIYDTNEEYFKISMNGKPSIESVIEDKNDIPPGSNLQNKNYKLISINGEDIGIIDYIMNYPDEDAIYIGLFIIHGDFHRQGYGRTFIEEFTVKMRKKGYRRLRLGVLKQNKSGFEFWTRMGFKVVKEVVSTIHPERNWEIKVMEKII</sequence>
<dbReference type="InterPro" id="IPR016181">
    <property type="entry name" value="Acyl_CoA_acyltransferase"/>
</dbReference>
<name>A0A9X2S886_9FIRM</name>
<proteinExistence type="predicted"/>
<dbReference type="OrthoDB" id="9782266at2"/>
<dbReference type="PROSITE" id="PS51186">
    <property type="entry name" value="GNAT"/>
    <property type="match status" value="1"/>
</dbReference>
<accession>A0A9X2S886</accession>
<evidence type="ECO:0000313" key="3">
    <source>
        <dbReference type="Proteomes" id="UP001142078"/>
    </source>
</evidence>
<reference evidence="2" key="1">
    <citation type="submission" date="2022-07" db="EMBL/GenBank/DDBJ databases">
        <title>Enhanced cultured diversity of the mouse gut microbiota enables custom-made synthetic communities.</title>
        <authorList>
            <person name="Afrizal A."/>
        </authorList>
    </citation>
    <scope>NUCLEOTIDE SEQUENCE</scope>
    <source>
        <strain evidence="2">DSM 29482</strain>
    </source>
</reference>
<evidence type="ECO:0000259" key="1">
    <source>
        <dbReference type="PROSITE" id="PS51186"/>
    </source>
</evidence>
<comment type="caution">
    <text evidence="2">The sequence shown here is derived from an EMBL/GenBank/DDBJ whole genome shotgun (WGS) entry which is preliminary data.</text>
</comment>
<dbReference type="AlphaFoldDB" id="A0A9X2S886"/>
<dbReference type="GO" id="GO:0016747">
    <property type="term" value="F:acyltransferase activity, transferring groups other than amino-acyl groups"/>
    <property type="evidence" value="ECO:0007669"/>
    <property type="project" value="InterPro"/>
</dbReference>
<keyword evidence="3" id="KW-1185">Reference proteome</keyword>
<evidence type="ECO:0000313" key="2">
    <source>
        <dbReference type="EMBL" id="MCR2044836.1"/>
    </source>
</evidence>
<dbReference type="InterPro" id="IPR000182">
    <property type="entry name" value="GNAT_dom"/>
</dbReference>
<dbReference type="Proteomes" id="UP001142078">
    <property type="component" value="Unassembled WGS sequence"/>
</dbReference>
<protein>
    <submittedName>
        <fullName evidence="2">GNAT family N-acetyltransferase</fullName>
    </submittedName>
</protein>
<gene>
    <name evidence="2" type="ORF">NSA23_12045</name>
</gene>
<feature type="domain" description="N-acetyltransferase" evidence="1">
    <location>
        <begin position="8"/>
        <end position="166"/>
    </location>
</feature>
<organism evidence="2 3">
    <name type="scientific">Anaerosalibacter massiliensis</name>
    <dbReference type="NCBI Taxonomy" id="1347392"/>
    <lineage>
        <taxon>Bacteria</taxon>
        <taxon>Bacillati</taxon>
        <taxon>Bacillota</taxon>
        <taxon>Tissierellia</taxon>
        <taxon>Tissierellales</taxon>
        <taxon>Sporanaerobacteraceae</taxon>
        <taxon>Anaerosalibacter</taxon>
    </lineage>
</organism>
<dbReference type="Gene3D" id="3.40.630.30">
    <property type="match status" value="1"/>
</dbReference>
<dbReference type="RefSeq" id="WP_050069694.1">
    <property type="nucleotide sequence ID" value="NZ_CABKTM010000008.1"/>
</dbReference>
<dbReference type="EMBL" id="JANJZL010000009">
    <property type="protein sequence ID" value="MCR2044836.1"/>
    <property type="molecule type" value="Genomic_DNA"/>
</dbReference>
<dbReference type="CDD" id="cd04301">
    <property type="entry name" value="NAT_SF"/>
    <property type="match status" value="1"/>
</dbReference>
<dbReference type="SUPFAM" id="SSF55729">
    <property type="entry name" value="Acyl-CoA N-acyltransferases (Nat)"/>
    <property type="match status" value="1"/>
</dbReference>
<dbReference type="Pfam" id="PF00583">
    <property type="entry name" value="Acetyltransf_1"/>
    <property type="match status" value="1"/>
</dbReference>